<keyword evidence="12" id="KW-1185">Reference proteome</keyword>
<keyword evidence="3 10" id="KW-0479">Metal-binding</keyword>
<dbReference type="InterPro" id="IPR004446">
    <property type="entry name" value="Heptose_bisP_phosphatase"/>
</dbReference>
<feature type="binding site" evidence="10">
    <location>
        <position position="12"/>
    </location>
    <ligand>
        <name>Mg(2+)</name>
        <dbReference type="ChEBI" id="CHEBI:18420"/>
    </ligand>
</feature>
<evidence type="ECO:0000256" key="9">
    <source>
        <dbReference type="PIRSR" id="PIRSR004682-3"/>
    </source>
</evidence>
<dbReference type="PIRSF" id="PIRSF004682">
    <property type="entry name" value="GmhB"/>
    <property type="match status" value="1"/>
</dbReference>
<evidence type="ECO:0000256" key="3">
    <source>
        <dbReference type="ARBA" id="ARBA00022723"/>
    </source>
</evidence>
<feature type="active site" description="Nucleophile" evidence="8">
    <location>
        <position position="10"/>
    </location>
</feature>
<feature type="binding site" evidence="10">
    <location>
        <position position="93"/>
    </location>
    <ligand>
        <name>Zn(2+)</name>
        <dbReference type="ChEBI" id="CHEBI:29105"/>
    </ligand>
</feature>
<feature type="binding site" evidence="10">
    <location>
        <position position="135"/>
    </location>
    <ligand>
        <name>Mg(2+)</name>
        <dbReference type="ChEBI" id="CHEBI:18420"/>
    </ligand>
</feature>
<dbReference type="GO" id="GO:0016791">
    <property type="term" value="F:phosphatase activity"/>
    <property type="evidence" value="ECO:0007669"/>
    <property type="project" value="InterPro"/>
</dbReference>
<dbReference type="GO" id="GO:0005737">
    <property type="term" value="C:cytoplasm"/>
    <property type="evidence" value="ECO:0007669"/>
    <property type="project" value="UniProtKB-SubCell"/>
</dbReference>
<sequence>MPSKKAIFLDKDGTLIRDVPYNADPAKIELLAGVADGLRQLGTLGYSFFVVTNQAGVAKGYFREEALLGVEKKLQQLLSSSGVVLSGFYYCPHHPEGTVKSYTRICRCRKPMPGMLLQAAATYGISLSDSWMVGDILDDVEAGNRAGCKTVLIDGLRRERKNVLNEHQRPSYIADSFTQAANLIIKSTSHGKV</sequence>
<keyword evidence="10" id="KW-0862">Zinc</keyword>
<comment type="similarity">
    <text evidence="7">Belongs to the gmhB family.</text>
</comment>
<keyword evidence="4 7" id="KW-0378">Hydrolase</keyword>
<keyword evidence="2 7" id="KW-0963">Cytoplasm</keyword>
<comment type="cofactor">
    <cofactor evidence="10">
        <name>Zn(2+)</name>
        <dbReference type="ChEBI" id="CHEBI:29105"/>
    </cofactor>
</comment>
<comment type="cofactor">
    <cofactor evidence="10">
        <name>Mg(2+)</name>
        <dbReference type="ChEBI" id="CHEBI:18420"/>
    </cofactor>
</comment>
<protein>
    <recommendedName>
        <fullName evidence="6 7">D,D-heptose 1,7-bisphosphate phosphatase</fullName>
        <ecNumber evidence="7">3.1.3.-</ecNumber>
    </recommendedName>
</protein>
<evidence type="ECO:0000313" key="11">
    <source>
        <dbReference type="EMBL" id="SKB87344.1"/>
    </source>
</evidence>
<evidence type="ECO:0000256" key="5">
    <source>
        <dbReference type="ARBA" id="ARBA00023277"/>
    </source>
</evidence>
<organism evidence="11 12">
    <name type="scientific">Parapedobacter luteus</name>
    <dbReference type="NCBI Taxonomy" id="623280"/>
    <lineage>
        <taxon>Bacteria</taxon>
        <taxon>Pseudomonadati</taxon>
        <taxon>Bacteroidota</taxon>
        <taxon>Sphingobacteriia</taxon>
        <taxon>Sphingobacteriales</taxon>
        <taxon>Sphingobacteriaceae</taxon>
        <taxon>Parapedobacter</taxon>
    </lineage>
</organism>
<name>A0A1T5ETR2_9SPHI</name>
<dbReference type="InterPro" id="IPR006543">
    <property type="entry name" value="Histidinol-phos"/>
</dbReference>
<accession>A0A1T5ETR2</accession>
<feature type="active site" description="Proton donor" evidence="8">
    <location>
        <position position="12"/>
    </location>
</feature>
<keyword evidence="10" id="KW-0460">Magnesium</keyword>
<dbReference type="EC" id="3.1.3.-" evidence="7"/>
<dbReference type="NCBIfam" id="TIGR01662">
    <property type="entry name" value="HAD-SF-IIIA"/>
    <property type="match status" value="1"/>
</dbReference>
<dbReference type="AlphaFoldDB" id="A0A1T5ETR2"/>
<dbReference type="EMBL" id="FUYS01000011">
    <property type="protein sequence ID" value="SKB87344.1"/>
    <property type="molecule type" value="Genomic_DNA"/>
</dbReference>
<reference evidence="11 12" key="1">
    <citation type="submission" date="2017-02" db="EMBL/GenBank/DDBJ databases">
        <authorList>
            <person name="Peterson S.W."/>
        </authorList>
    </citation>
    <scope>NUCLEOTIDE SEQUENCE [LARGE SCALE GENOMIC DNA]</scope>
    <source>
        <strain evidence="11 12">DSM 22899</strain>
    </source>
</reference>
<evidence type="ECO:0000256" key="1">
    <source>
        <dbReference type="ARBA" id="ARBA00004496"/>
    </source>
</evidence>
<dbReference type="NCBIfam" id="TIGR01656">
    <property type="entry name" value="Histidinol-ppas"/>
    <property type="match status" value="1"/>
</dbReference>
<dbReference type="SUPFAM" id="SSF56784">
    <property type="entry name" value="HAD-like"/>
    <property type="match status" value="1"/>
</dbReference>
<dbReference type="InterPro" id="IPR036412">
    <property type="entry name" value="HAD-like_sf"/>
</dbReference>
<dbReference type="GO" id="GO:0046872">
    <property type="term" value="F:metal ion binding"/>
    <property type="evidence" value="ECO:0007669"/>
    <property type="project" value="UniProtKB-KW"/>
</dbReference>
<evidence type="ECO:0000256" key="7">
    <source>
        <dbReference type="PIRNR" id="PIRNR004682"/>
    </source>
</evidence>
<feature type="binding site" evidence="10">
    <location>
        <position position="108"/>
    </location>
    <ligand>
        <name>Zn(2+)</name>
        <dbReference type="ChEBI" id="CHEBI:29105"/>
    </ligand>
</feature>
<dbReference type="PANTHER" id="PTHR42891:SF1">
    <property type="entry name" value="D-GLYCERO-BETA-D-MANNO-HEPTOSE-1,7-BISPHOSPHATE 7-PHOSPHATASE"/>
    <property type="match status" value="1"/>
</dbReference>
<gene>
    <name evidence="11" type="ORF">SAMN05660226_03543</name>
</gene>
<dbReference type="STRING" id="623280.SAMN05660226_03543"/>
<dbReference type="Pfam" id="PF13242">
    <property type="entry name" value="Hydrolase_like"/>
    <property type="match status" value="1"/>
</dbReference>
<feature type="site" description="Contributes to substrate recognition" evidence="9">
    <location>
        <position position="109"/>
    </location>
</feature>
<evidence type="ECO:0000256" key="8">
    <source>
        <dbReference type="PIRSR" id="PIRSR004682-1"/>
    </source>
</evidence>
<dbReference type="InterPro" id="IPR023214">
    <property type="entry name" value="HAD_sf"/>
</dbReference>
<dbReference type="InterPro" id="IPR006549">
    <property type="entry name" value="HAD-SF_hydro_IIIA"/>
</dbReference>
<feature type="site" description="Contributes to substrate recognition" evidence="9">
    <location>
        <position position="110"/>
    </location>
</feature>
<dbReference type="Gene3D" id="3.40.50.1000">
    <property type="entry name" value="HAD superfamily/HAD-like"/>
    <property type="match status" value="1"/>
</dbReference>
<evidence type="ECO:0000313" key="12">
    <source>
        <dbReference type="Proteomes" id="UP000190541"/>
    </source>
</evidence>
<dbReference type="RefSeq" id="WP_079718255.1">
    <property type="nucleotide sequence ID" value="NZ_FUYS01000011.1"/>
</dbReference>
<evidence type="ECO:0000256" key="4">
    <source>
        <dbReference type="ARBA" id="ARBA00022801"/>
    </source>
</evidence>
<feature type="site" description="Stabilizes the phosphoryl group" evidence="9">
    <location>
        <position position="52"/>
    </location>
</feature>
<comment type="subcellular location">
    <subcellularLocation>
        <location evidence="1 7">Cytoplasm</location>
    </subcellularLocation>
</comment>
<dbReference type="OrthoDB" id="9813880at2"/>
<evidence type="ECO:0000256" key="10">
    <source>
        <dbReference type="PIRSR" id="PIRSR004682-4"/>
    </source>
</evidence>
<proteinExistence type="inferred from homology"/>
<keyword evidence="5 7" id="KW-0119">Carbohydrate metabolism</keyword>
<evidence type="ECO:0000256" key="6">
    <source>
        <dbReference type="ARBA" id="ARBA00031828"/>
    </source>
</evidence>
<feature type="binding site" evidence="10">
    <location>
        <position position="106"/>
    </location>
    <ligand>
        <name>Zn(2+)</name>
        <dbReference type="ChEBI" id="CHEBI:29105"/>
    </ligand>
</feature>
<feature type="binding site" evidence="10">
    <location>
        <position position="10"/>
    </location>
    <ligand>
        <name>Mg(2+)</name>
        <dbReference type="ChEBI" id="CHEBI:18420"/>
    </ligand>
</feature>
<dbReference type="CDD" id="cd07503">
    <property type="entry name" value="HAD_HisB-N"/>
    <property type="match status" value="1"/>
</dbReference>
<dbReference type="PANTHER" id="PTHR42891">
    <property type="entry name" value="D-GLYCERO-BETA-D-MANNO-HEPTOSE-1,7-BISPHOSPHATE 7-PHOSPHATASE"/>
    <property type="match status" value="1"/>
</dbReference>
<dbReference type="GO" id="GO:0005975">
    <property type="term" value="P:carbohydrate metabolic process"/>
    <property type="evidence" value="ECO:0007669"/>
    <property type="project" value="InterPro"/>
</dbReference>
<feature type="binding site" evidence="10">
    <location>
        <position position="91"/>
    </location>
    <ligand>
        <name>Zn(2+)</name>
        <dbReference type="ChEBI" id="CHEBI:29105"/>
    </ligand>
</feature>
<evidence type="ECO:0000256" key="2">
    <source>
        <dbReference type="ARBA" id="ARBA00022490"/>
    </source>
</evidence>
<dbReference type="Proteomes" id="UP000190541">
    <property type="component" value="Unassembled WGS sequence"/>
</dbReference>